<sequence length="273" mass="30373">MNSLYFANALFSKYQQSKASSSALLFTDSPTCPSSSSSPSPVVSSSCTLVSSGYHHHHLSNGRGSGGLPFRLSSPSSSSFSSSSSSFSLSLSGQNGSSGGTQPRAHPLNPAEVHTRDAYSSIETEGLCPPLQRCSAERFAGPHQLFSLAATLPEPPCGRQSSPEQQQGPINHQRLRIYPWMKISGVDRRRGRQTYTRHQTLELEKEFHFNRYLTRRRRIEVAHALCLTERQVKIWFQNRRMKWKKENKLTEGCSPTAALPVEEDEAEEEEEEG</sequence>
<dbReference type="InterPro" id="IPR001356">
    <property type="entry name" value="HD"/>
</dbReference>
<reference evidence="15" key="1">
    <citation type="submission" date="2025-08" db="UniProtKB">
        <authorList>
            <consortium name="Ensembl"/>
        </authorList>
    </citation>
    <scope>IDENTIFICATION</scope>
</reference>
<evidence type="ECO:0000256" key="7">
    <source>
        <dbReference type="ARBA" id="ARBA00023155"/>
    </source>
</evidence>
<dbReference type="GO" id="GO:0000978">
    <property type="term" value="F:RNA polymerase II cis-regulatory region sequence-specific DNA binding"/>
    <property type="evidence" value="ECO:0007669"/>
    <property type="project" value="TreeGrafter"/>
</dbReference>
<evidence type="ECO:0000256" key="13">
    <source>
        <dbReference type="SAM" id="MobiDB-lite"/>
    </source>
</evidence>
<dbReference type="SUPFAM" id="SSF46689">
    <property type="entry name" value="Homeodomain-like"/>
    <property type="match status" value="1"/>
</dbReference>
<dbReference type="PRINTS" id="PR00024">
    <property type="entry name" value="HOMEOBOX"/>
</dbReference>
<keyword evidence="5" id="KW-0805">Transcription regulation</keyword>
<feature type="compositionally biased region" description="Acidic residues" evidence="13">
    <location>
        <begin position="261"/>
        <end position="273"/>
    </location>
</feature>
<evidence type="ECO:0000256" key="8">
    <source>
        <dbReference type="ARBA" id="ARBA00023163"/>
    </source>
</evidence>
<feature type="region of interest" description="Disordered" evidence="13">
    <location>
        <begin position="246"/>
        <end position="273"/>
    </location>
</feature>
<dbReference type="FunFam" id="1.10.10.60:FF:000017">
    <property type="entry name" value="Homeobox protein antennapedia"/>
    <property type="match status" value="1"/>
</dbReference>
<dbReference type="InterPro" id="IPR009057">
    <property type="entry name" value="Homeodomain-like_sf"/>
</dbReference>
<feature type="DNA-binding region" description="Homeobox" evidence="10">
    <location>
        <begin position="188"/>
        <end position="247"/>
    </location>
</feature>
<evidence type="ECO:0000256" key="1">
    <source>
        <dbReference type="ARBA" id="ARBA00003263"/>
    </source>
</evidence>
<evidence type="ECO:0000256" key="4">
    <source>
        <dbReference type="ARBA" id="ARBA00022473"/>
    </source>
</evidence>
<dbReference type="SMART" id="SM00389">
    <property type="entry name" value="HOX"/>
    <property type="match status" value="1"/>
</dbReference>
<dbReference type="InterPro" id="IPR050296">
    <property type="entry name" value="Antp_homeobox"/>
</dbReference>
<organism evidence="15 16">
    <name type="scientific">Mastacembelus armatus</name>
    <name type="common">zig-zag eel</name>
    <dbReference type="NCBI Taxonomy" id="205130"/>
    <lineage>
        <taxon>Eukaryota</taxon>
        <taxon>Metazoa</taxon>
        <taxon>Chordata</taxon>
        <taxon>Craniata</taxon>
        <taxon>Vertebrata</taxon>
        <taxon>Euteleostomi</taxon>
        <taxon>Actinopterygii</taxon>
        <taxon>Neopterygii</taxon>
        <taxon>Teleostei</taxon>
        <taxon>Neoteleostei</taxon>
        <taxon>Acanthomorphata</taxon>
        <taxon>Anabantaria</taxon>
        <taxon>Synbranchiformes</taxon>
        <taxon>Mastacembelidae</taxon>
        <taxon>Mastacembelus</taxon>
    </lineage>
</organism>
<dbReference type="Ensembl" id="ENSMAMT00000001657.2">
    <property type="protein sequence ID" value="ENSMAMP00000001624.1"/>
    <property type="gene ID" value="ENSMAMG00000001168.2"/>
</dbReference>
<name>A0A3Q3KW40_9TELE</name>
<dbReference type="STRING" id="205130.ENSMAMP00000001624"/>
<dbReference type="GO" id="GO:0000981">
    <property type="term" value="F:DNA-binding transcription factor activity, RNA polymerase II-specific"/>
    <property type="evidence" value="ECO:0007669"/>
    <property type="project" value="InterPro"/>
</dbReference>
<dbReference type="PROSITE" id="PS50071">
    <property type="entry name" value="HOMEOBOX_2"/>
    <property type="match status" value="1"/>
</dbReference>
<evidence type="ECO:0000256" key="10">
    <source>
        <dbReference type="PROSITE-ProRule" id="PRU00108"/>
    </source>
</evidence>
<keyword evidence="16" id="KW-1185">Reference proteome</keyword>
<keyword evidence="4" id="KW-0217">Developmental protein</keyword>
<dbReference type="InterPro" id="IPR017995">
    <property type="entry name" value="Homeobox_antennapedia"/>
</dbReference>
<keyword evidence="6 10" id="KW-0238">DNA-binding</keyword>
<comment type="subcellular location">
    <subcellularLocation>
        <location evidence="2 10 11">Nucleus</location>
    </subcellularLocation>
</comment>
<reference evidence="15" key="2">
    <citation type="submission" date="2025-09" db="UniProtKB">
        <authorList>
            <consortium name="Ensembl"/>
        </authorList>
    </citation>
    <scope>IDENTIFICATION</scope>
</reference>
<evidence type="ECO:0000313" key="16">
    <source>
        <dbReference type="Proteomes" id="UP000261640"/>
    </source>
</evidence>
<dbReference type="InterPro" id="IPR020479">
    <property type="entry name" value="HD_metazoa"/>
</dbReference>
<dbReference type="AlphaFoldDB" id="A0A3Q3KW40"/>
<dbReference type="GeneTree" id="ENSGT00940000161529"/>
<evidence type="ECO:0000256" key="9">
    <source>
        <dbReference type="ARBA" id="ARBA00023242"/>
    </source>
</evidence>
<protein>
    <submittedName>
        <fullName evidence="15">Homeobox B8</fullName>
    </submittedName>
</protein>
<evidence type="ECO:0000259" key="14">
    <source>
        <dbReference type="PROSITE" id="PS50071"/>
    </source>
</evidence>
<comment type="function">
    <text evidence="1">Sequence-specific transcription factor which is part of a developmental regulatory system that provides cells with specific positional identities on the anterior-posterior axis.</text>
</comment>
<dbReference type="PROSITE" id="PS00027">
    <property type="entry name" value="HOMEOBOX_1"/>
    <property type="match status" value="1"/>
</dbReference>
<dbReference type="GO" id="GO:0005634">
    <property type="term" value="C:nucleus"/>
    <property type="evidence" value="ECO:0007669"/>
    <property type="project" value="UniProtKB-SubCell"/>
</dbReference>
<keyword evidence="8" id="KW-0804">Transcription</keyword>
<dbReference type="Pfam" id="PF00046">
    <property type="entry name" value="Homeodomain"/>
    <property type="match status" value="1"/>
</dbReference>
<dbReference type="PRINTS" id="PR00025">
    <property type="entry name" value="ANTENNAPEDIA"/>
</dbReference>
<gene>
    <name evidence="15" type="primary">HOXB8</name>
</gene>
<evidence type="ECO:0000256" key="5">
    <source>
        <dbReference type="ARBA" id="ARBA00023015"/>
    </source>
</evidence>
<dbReference type="Gene3D" id="1.10.10.60">
    <property type="entry name" value="Homeodomain-like"/>
    <property type="match status" value="1"/>
</dbReference>
<accession>A0A3Q3KW40</accession>
<evidence type="ECO:0000256" key="11">
    <source>
        <dbReference type="RuleBase" id="RU000682"/>
    </source>
</evidence>
<evidence type="ECO:0000256" key="12">
    <source>
        <dbReference type="RuleBase" id="RU004442"/>
    </source>
</evidence>
<dbReference type="CDD" id="cd00086">
    <property type="entry name" value="homeodomain"/>
    <property type="match status" value="1"/>
</dbReference>
<dbReference type="PANTHER" id="PTHR45659:SF11">
    <property type="entry name" value="HOMEOBOX PROTEIN HOX-B7"/>
    <property type="match status" value="1"/>
</dbReference>
<dbReference type="Proteomes" id="UP000261640">
    <property type="component" value="Unplaced"/>
</dbReference>
<dbReference type="OrthoDB" id="6159439at2759"/>
<evidence type="ECO:0000256" key="2">
    <source>
        <dbReference type="ARBA" id="ARBA00004123"/>
    </source>
</evidence>
<evidence type="ECO:0000313" key="15">
    <source>
        <dbReference type="Ensembl" id="ENSMAMP00000001624.1"/>
    </source>
</evidence>
<evidence type="ECO:0000256" key="6">
    <source>
        <dbReference type="ARBA" id="ARBA00023125"/>
    </source>
</evidence>
<keyword evidence="7 10" id="KW-0371">Homeobox</keyword>
<proteinExistence type="inferred from homology"/>
<dbReference type="PROSITE" id="PS00032">
    <property type="entry name" value="ANTENNAPEDIA"/>
    <property type="match status" value="1"/>
</dbReference>
<dbReference type="InterPro" id="IPR001827">
    <property type="entry name" value="Homeobox_Antennapedia_CS"/>
</dbReference>
<comment type="similarity">
    <text evidence="3 12">Belongs to the Antp homeobox family.</text>
</comment>
<dbReference type="GO" id="GO:0009952">
    <property type="term" value="P:anterior/posterior pattern specification"/>
    <property type="evidence" value="ECO:0007669"/>
    <property type="project" value="TreeGrafter"/>
</dbReference>
<evidence type="ECO:0000256" key="3">
    <source>
        <dbReference type="ARBA" id="ARBA00009107"/>
    </source>
</evidence>
<dbReference type="InterPro" id="IPR017970">
    <property type="entry name" value="Homeobox_CS"/>
</dbReference>
<feature type="domain" description="Homeobox" evidence="14">
    <location>
        <begin position="186"/>
        <end position="246"/>
    </location>
</feature>
<keyword evidence="9 10" id="KW-0539">Nucleus</keyword>
<dbReference type="PANTHER" id="PTHR45659">
    <property type="entry name" value="HOMEOBOX PROTEIN HOX"/>
    <property type="match status" value="1"/>
</dbReference>